<reference evidence="4" key="1">
    <citation type="submission" date="2021-06" db="EMBL/GenBank/DDBJ databases">
        <authorList>
            <person name="Criscuolo A."/>
        </authorList>
    </citation>
    <scope>NUCLEOTIDE SEQUENCE</scope>
    <source>
        <strain evidence="4">CIP111600</strain>
    </source>
</reference>
<comment type="caution">
    <text evidence="4">The sequence shown here is derived from an EMBL/GenBank/DDBJ whole genome shotgun (WGS) entry which is preliminary data.</text>
</comment>
<proteinExistence type="predicted"/>
<keyword evidence="1" id="KW-0238">DNA-binding</keyword>
<dbReference type="SMART" id="SM00342">
    <property type="entry name" value="HTH_ARAC"/>
    <property type="match status" value="1"/>
</dbReference>
<dbReference type="InterPro" id="IPR041522">
    <property type="entry name" value="CdaR_GGDEF"/>
</dbReference>
<dbReference type="EMBL" id="CAJVAS010000001">
    <property type="protein sequence ID" value="CAG7599918.1"/>
    <property type="molecule type" value="Genomic_DNA"/>
</dbReference>
<sequence>MARIFRRHPTTLFWRLFVSYFALILIPVIVAGLLTNLFVVRLIERDAEKAGGIVMNHFAEETDATFRSLESDMVNMLTVSQIKSLLKKDSDPPDSSQRFELMHSLMQQLSLLQSHPFVYSAFLYFAEDNLVISDNTYTGKETFFAEHYPIQSPDLQRFLANFSEKKTMVFTAPYTVDERPPFTEDVIAAHSNITALMSYPFNSSHPDVYLAVNVDRDQLRQQLGIQERWVTDTVLAGSSDSILIRTGSGDAPPVPASAALRAIPEQTLYRYADHGSKALYYQKSSFQEDWHYVSVIDLETLLQPAMWIRACTIVFVLLFALTGGFASYYLSRRLYNPIREIRTGLESHPLAGDMPAPQAGNEFDVIKRFSGMLISRNKELSQMMSGMYPIVHEHFMVKTLTGEYRDSLSIAYYAKEIDFTYDAKAVVTAICIEIQYYSQRVGPLSETSKSFIAAELKENIRRLAPDVIRVCRTQPDQLAVMLFHPQGVPTDPMQIAEAIKRLMLQPHYKASIGVGGTVPSIDRLHLSYDQAVALLKFKSLDAGAEICTEDGAWQERERACGDSFLTVQEVGRILNRCKAREYDSLLQSVYDMLDEGVRAKATAHQMKNVCLDVLNAWIRAAESERNDFNISFYSDLFASIHRSVTWEELRQAFTDIRASLFRTVEPSDRERQFADILCYIHNHYHEELSIEYFAQQMNMSVGHFSRTFKEEVGEKYVEYIAKYRMNEAKRFLLETDMKIDDIAGKVGYWGRNSFIRNFRKYEGTTPAKFRSVHQD</sequence>
<dbReference type="Pfam" id="PF12833">
    <property type="entry name" value="HTH_18"/>
    <property type="match status" value="1"/>
</dbReference>
<keyword evidence="2" id="KW-0472">Membrane</keyword>
<dbReference type="PANTHER" id="PTHR43280">
    <property type="entry name" value="ARAC-FAMILY TRANSCRIPTIONAL REGULATOR"/>
    <property type="match status" value="1"/>
</dbReference>
<dbReference type="RefSeq" id="WP_218090165.1">
    <property type="nucleotide sequence ID" value="NZ_CAJVAS010000001.1"/>
</dbReference>
<feature type="transmembrane region" description="Helical" evidence="2">
    <location>
        <begin position="12"/>
        <end position="39"/>
    </location>
</feature>
<dbReference type="PANTHER" id="PTHR43280:SF28">
    <property type="entry name" value="HTH-TYPE TRANSCRIPTIONAL ACTIVATOR RHAS"/>
    <property type="match status" value="1"/>
</dbReference>
<accession>A0A916JTJ1</accession>
<dbReference type="Proteomes" id="UP000693672">
    <property type="component" value="Unassembled WGS sequence"/>
</dbReference>
<feature type="domain" description="HTH araC/xylS-type" evidence="3">
    <location>
        <begin position="674"/>
        <end position="772"/>
    </location>
</feature>
<dbReference type="InterPro" id="IPR018060">
    <property type="entry name" value="HTH_AraC"/>
</dbReference>
<evidence type="ECO:0000256" key="1">
    <source>
        <dbReference type="ARBA" id="ARBA00023125"/>
    </source>
</evidence>
<name>A0A916JTJ1_9BACL</name>
<protein>
    <submittedName>
        <fullName evidence="4">HTH-type transcriptional activator RhaS</fullName>
    </submittedName>
</protein>
<evidence type="ECO:0000256" key="2">
    <source>
        <dbReference type="SAM" id="Phobius"/>
    </source>
</evidence>
<dbReference type="AlphaFoldDB" id="A0A916JTJ1"/>
<gene>
    <name evidence="4" type="primary">rhaS_3</name>
    <name evidence="4" type="ORF">PAESOLCIP111_00351</name>
</gene>
<dbReference type="GO" id="GO:0003700">
    <property type="term" value="F:DNA-binding transcription factor activity"/>
    <property type="evidence" value="ECO:0007669"/>
    <property type="project" value="InterPro"/>
</dbReference>
<evidence type="ECO:0000313" key="5">
    <source>
        <dbReference type="Proteomes" id="UP000693672"/>
    </source>
</evidence>
<dbReference type="PROSITE" id="PS01124">
    <property type="entry name" value="HTH_ARAC_FAMILY_2"/>
    <property type="match status" value="1"/>
</dbReference>
<evidence type="ECO:0000259" key="3">
    <source>
        <dbReference type="PROSITE" id="PS01124"/>
    </source>
</evidence>
<dbReference type="GO" id="GO:0043565">
    <property type="term" value="F:sequence-specific DNA binding"/>
    <property type="evidence" value="ECO:0007669"/>
    <property type="project" value="InterPro"/>
</dbReference>
<keyword evidence="2" id="KW-0812">Transmembrane</keyword>
<evidence type="ECO:0000313" key="4">
    <source>
        <dbReference type="EMBL" id="CAG7599918.1"/>
    </source>
</evidence>
<dbReference type="Pfam" id="PF17853">
    <property type="entry name" value="GGDEF_2"/>
    <property type="match status" value="1"/>
</dbReference>
<organism evidence="4 5">
    <name type="scientific">Paenibacillus solanacearum</name>
    <dbReference type="NCBI Taxonomy" id="2048548"/>
    <lineage>
        <taxon>Bacteria</taxon>
        <taxon>Bacillati</taxon>
        <taxon>Bacillota</taxon>
        <taxon>Bacilli</taxon>
        <taxon>Bacillales</taxon>
        <taxon>Paenibacillaceae</taxon>
        <taxon>Paenibacillus</taxon>
    </lineage>
</organism>
<keyword evidence="2" id="KW-1133">Transmembrane helix</keyword>
<keyword evidence="5" id="KW-1185">Reference proteome</keyword>